<proteinExistence type="predicted"/>
<accession>A0ABC8J530</accession>
<protein>
    <submittedName>
        <fullName evidence="2">Uncharacterized protein</fullName>
    </submittedName>
</protein>
<evidence type="ECO:0000313" key="3">
    <source>
        <dbReference type="Proteomes" id="UP001642260"/>
    </source>
</evidence>
<dbReference type="AlphaFoldDB" id="A0ABC8J530"/>
<evidence type="ECO:0000256" key="1">
    <source>
        <dbReference type="SAM" id="MobiDB-lite"/>
    </source>
</evidence>
<dbReference type="Proteomes" id="UP001642260">
    <property type="component" value="Unassembled WGS sequence"/>
</dbReference>
<gene>
    <name evidence="2" type="ORF">ERUC_LOCUS5181</name>
</gene>
<keyword evidence="3" id="KW-1185">Reference proteome</keyword>
<sequence length="183" mass="20214">MRCSFIGLGRYMNILHGSSSGTARRSRQTCFPPGLNSPARSASLPPGVTKPALSASQHPLPSLAAVMGEPERRNMPLSIHNGPMKLYDSKHVLGLSIMAIVWDRRLCPERCSVNISVKLFTLKWQPMAKGEFLGLVQFQILMMNQVRLHHSLFTHVAVDGRLTTVEGVVRGADEDEWSGSCYL</sequence>
<feature type="region of interest" description="Disordered" evidence="1">
    <location>
        <begin position="19"/>
        <end position="55"/>
    </location>
</feature>
<name>A0ABC8J530_ERUVS</name>
<organism evidence="2 3">
    <name type="scientific">Eruca vesicaria subsp. sativa</name>
    <name type="common">Garden rocket</name>
    <name type="synonym">Eruca sativa</name>
    <dbReference type="NCBI Taxonomy" id="29727"/>
    <lineage>
        <taxon>Eukaryota</taxon>
        <taxon>Viridiplantae</taxon>
        <taxon>Streptophyta</taxon>
        <taxon>Embryophyta</taxon>
        <taxon>Tracheophyta</taxon>
        <taxon>Spermatophyta</taxon>
        <taxon>Magnoliopsida</taxon>
        <taxon>eudicotyledons</taxon>
        <taxon>Gunneridae</taxon>
        <taxon>Pentapetalae</taxon>
        <taxon>rosids</taxon>
        <taxon>malvids</taxon>
        <taxon>Brassicales</taxon>
        <taxon>Brassicaceae</taxon>
        <taxon>Brassiceae</taxon>
        <taxon>Eruca</taxon>
    </lineage>
</organism>
<reference evidence="2 3" key="1">
    <citation type="submission" date="2022-03" db="EMBL/GenBank/DDBJ databases">
        <authorList>
            <person name="Macdonald S."/>
            <person name="Ahmed S."/>
            <person name="Newling K."/>
        </authorList>
    </citation>
    <scope>NUCLEOTIDE SEQUENCE [LARGE SCALE GENOMIC DNA]</scope>
</reference>
<dbReference type="EMBL" id="CAKOAT010069377">
    <property type="protein sequence ID" value="CAH8308433.1"/>
    <property type="molecule type" value="Genomic_DNA"/>
</dbReference>
<comment type="caution">
    <text evidence="2">The sequence shown here is derived from an EMBL/GenBank/DDBJ whole genome shotgun (WGS) entry which is preliminary data.</text>
</comment>
<evidence type="ECO:0000313" key="2">
    <source>
        <dbReference type="EMBL" id="CAH8308433.1"/>
    </source>
</evidence>